<dbReference type="EMBL" id="MKHE01000033">
    <property type="protein sequence ID" value="OWK00158.1"/>
    <property type="molecule type" value="Genomic_DNA"/>
</dbReference>
<dbReference type="Pfam" id="PF04960">
    <property type="entry name" value="Glutaminase"/>
    <property type="match status" value="2"/>
</dbReference>
<evidence type="ECO:0000256" key="4">
    <source>
        <dbReference type="ARBA" id="ARBA00022801"/>
    </source>
</evidence>
<proteinExistence type="inferred from homology"/>
<feature type="domain" description="Glutaminase EF-hand" evidence="7">
    <location>
        <begin position="11"/>
        <end position="93"/>
    </location>
</feature>
<keyword evidence="5" id="KW-0040">ANK repeat</keyword>
<comment type="caution">
    <text evidence="8">The sequence shown here is derived from an EMBL/GenBank/DDBJ whole genome shotgun (WGS) entry which is preliminary data.</text>
</comment>
<evidence type="ECO:0000259" key="7">
    <source>
        <dbReference type="Pfam" id="PF17959"/>
    </source>
</evidence>
<accession>A0A212C2C2</accession>
<evidence type="ECO:0000256" key="3">
    <source>
        <dbReference type="ARBA" id="ARBA00022737"/>
    </source>
</evidence>
<dbReference type="Pfam" id="PF17959">
    <property type="entry name" value="EF-hand_14"/>
    <property type="match status" value="1"/>
</dbReference>
<dbReference type="OrthoDB" id="9995210at2759"/>
<dbReference type="AlphaFoldDB" id="A0A212C2C2"/>
<feature type="non-terminal residue" evidence="8">
    <location>
        <position position="322"/>
    </location>
</feature>
<reference evidence="8 9" key="1">
    <citation type="journal article" date="2018" name="Mol. Genet. Genomics">
        <title>The red deer Cervus elaphus genome CerEla1.0: sequencing, annotating, genes, and chromosomes.</title>
        <authorList>
            <person name="Bana N.A."/>
            <person name="Nyiri A."/>
            <person name="Nagy J."/>
            <person name="Frank K."/>
            <person name="Nagy T."/>
            <person name="Steger V."/>
            <person name="Schiller M."/>
            <person name="Lakatos P."/>
            <person name="Sugar L."/>
            <person name="Horn P."/>
            <person name="Barta E."/>
            <person name="Orosz L."/>
        </authorList>
    </citation>
    <scope>NUCLEOTIDE SEQUENCE [LARGE SCALE GENOMIC DNA]</scope>
    <source>
        <strain evidence="8">Hungarian</strain>
    </source>
</reference>
<dbReference type="GO" id="GO:0006543">
    <property type="term" value="P:L-glutamine catabolic process"/>
    <property type="evidence" value="ECO:0007669"/>
    <property type="project" value="TreeGrafter"/>
</dbReference>
<sequence length="322" mass="36033">KIKQGLLPSLEDLLFYTIAEGQEKIPVHKFITALKSTGLRTSDPRLKECMDMLRLTLQTTSDGVMLDKDLFKKCVQSNIVLLTQAFRRKFVIPDFMSFTSHIDELYESAKKQSGGKVADYIPQLAKFSPDLWGVSVCTVDGQRHSVGDTKVPFCLQSCVKPLKYAIAVNDLGTEYVHRYVGKEPNKPHNPMQGVNNAEKFDYVMQFLNKMAGNEYVGFSNATFQSERESGDRNFAIGYYLKEKKCFPEGTDMVGILDFYFQLCSIEVTCESASVMAATLANGGFCPITGERVLSPEAVRNTLSLMHSCGMYDFSGQFAFHVS</sequence>
<evidence type="ECO:0000313" key="9">
    <source>
        <dbReference type="Proteomes" id="UP000242450"/>
    </source>
</evidence>
<dbReference type="Gene3D" id="1.10.238.210">
    <property type="match status" value="1"/>
</dbReference>
<protein>
    <recommendedName>
        <fullName evidence="2">glutaminase</fullName>
        <ecNumber evidence="2">3.5.1.2</ecNumber>
    </recommendedName>
</protein>
<dbReference type="EC" id="3.5.1.2" evidence="2"/>
<organism evidence="8 9">
    <name type="scientific">Cervus elaphus hippelaphus</name>
    <name type="common">European red deer</name>
    <dbReference type="NCBI Taxonomy" id="46360"/>
    <lineage>
        <taxon>Eukaryota</taxon>
        <taxon>Metazoa</taxon>
        <taxon>Chordata</taxon>
        <taxon>Craniata</taxon>
        <taxon>Vertebrata</taxon>
        <taxon>Euteleostomi</taxon>
        <taxon>Mammalia</taxon>
        <taxon>Eutheria</taxon>
        <taxon>Laurasiatheria</taxon>
        <taxon>Artiodactyla</taxon>
        <taxon>Ruminantia</taxon>
        <taxon>Pecora</taxon>
        <taxon>Cervidae</taxon>
        <taxon>Cervinae</taxon>
        <taxon>Cervus</taxon>
    </lineage>
</organism>
<evidence type="ECO:0000256" key="1">
    <source>
        <dbReference type="ARBA" id="ARBA00011076"/>
    </source>
</evidence>
<dbReference type="GO" id="GO:0004359">
    <property type="term" value="F:glutaminase activity"/>
    <property type="evidence" value="ECO:0007669"/>
    <property type="project" value="UniProtKB-EC"/>
</dbReference>
<gene>
    <name evidence="8" type="ORF">Celaphus_00015973</name>
</gene>
<name>A0A212C2C2_CEREH</name>
<dbReference type="PANTHER" id="PTHR12544:SF49">
    <property type="entry name" value="GLUTAMINASE KIDNEY ISOFORM, MITOCHONDRIAL"/>
    <property type="match status" value="1"/>
</dbReference>
<dbReference type="FunFam" id="1.10.238.210:FF:000001">
    <property type="entry name" value="Glutaminase kidney isoform, mitochondrial"/>
    <property type="match status" value="1"/>
</dbReference>
<comment type="similarity">
    <text evidence="1">Belongs to the glutaminase family.</text>
</comment>
<evidence type="ECO:0000256" key="5">
    <source>
        <dbReference type="ARBA" id="ARBA00023043"/>
    </source>
</evidence>
<keyword evidence="3" id="KW-0677">Repeat</keyword>
<evidence type="ECO:0000256" key="2">
    <source>
        <dbReference type="ARBA" id="ARBA00012918"/>
    </source>
</evidence>
<comment type="catalytic activity">
    <reaction evidence="6">
        <text>L-glutamine + H2O = L-glutamate + NH4(+)</text>
        <dbReference type="Rhea" id="RHEA:15889"/>
        <dbReference type="ChEBI" id="CHEBI:15377"/>
        <dbReference type="ChEBI" id="CHEBI:28938"/>
        <dbReference type="ChEBI" id="CHEBI:29985"/>
        <dbReference type="ChEBI" id="CHEBI:58359"/>
        <dbReference type="EC" id="3.5.1.2"/>
    </reaction>
</comment>
<feature type="non-terminal residue" evidence="8">
    <location>
        <position position="1"/>
    </location>
</feature>
<evidence type="ECO:0000256" key="6">
    <source>
        <dbReference type="ARBA" id="ARBA00049534"/>
    </source>
</evidence>
<dbReference type="SUPFAM" id="SSF56601">
    <property type="entry name" value="beta-lactamase/transpeptidase-like"/>
    <property type="match status" value="1"/>
</dbReference>
<dbReference type="InterPro" id="IPR015868">
    <property type="entry name" value="Glutaminase"/>
</dbReference>
<evidence type="ECO:0000313" key="8">
    <source>
        <dbReference type="EMBL" id="OWK00158.1"/>
    </source>
</evidence>
<dbReference type="InterPro" id="IPR041541">
    <property type="entry name" value="Glutaminase_EF-hand"/>
</dbReference>
<keyword evidence="4" id="KW-0378">Hydrolase</keyword>
<dbReference type="InterPro" id="IPR012338">
    <property type="entry name" value="Beta-lactam/transpept-like"/>
</dbReference>
<keyword evidence="9" id="KW-1185">Reference proteome</keyword>
<dbReference type="GO" id="GO:0006537">
    <property type="term" value="P:glutamate biosynthetic process"/>
    <property type="evidence" value="ECO:0007669"/>
    <property type="project" value="TreeGrafter"/>
</dbReference>
<dbReference type="Proteomes" id="UP000242450">
    <property type="component" value="Chromosome 33"/>
</dbReference>
<dbReference type="Gene3D" id="3.40.710.10">
    <property type="entry name" value="DD-peptidase/beta-lactamase superfamily"/>
    <property type="match status" value="1"/>
</dbReference>
<dbReference type="PANTHER" id="PTHR12544">
    <property type="entry name" value="GLUTAMINASE"/>
    <property type="match status" value="1"/>
</dbReference>